<keyword evidence="2" id="KW-0812">Transmembrane</keyword>
<dbReference type="AlphaFoldDB" id="A0A0R2HM47"/>
<dbReference type="Pfam" id="PF11611">
    <property type="entry name" value="DUF4352"/>
    <property type="match status" value="1"/>
</dbReference>
<gene>
    <name evidence="4" type="ORF">IV49_GL001994</name>
</gene>
<dbReference type="InterPro" id="IPR029051">
    <property type="entry name" value="DUF4352"/>
</dbReference>
<reference evidence="4 5" key="1">
    <citation type="journal article" date="2015" name="Genome Announc.">
        <title>Expanding the biotechnology potential of lactobacilli through comparative genomics of 213 strains and associated genera.</title>
        <authorList>
            <person name="Sun Z."/>
            <person name="Harris H.M."/>
            <person name="McCann A."/>
            <person name="Guo C."/>
            <person name="Argimon S."/>
            <person name="Zhang W."/>
            <person name="Yang X."/>
            <person name="Jeffery I.B."/>
            <person name="Cooney J.C."/>
            <person name="Kagawa T.F."/>
            <person name="Liu W."/>
            <person name="Song Y."/>
            <person name="Salvetti E."/>
            <person name="Wrobel A."/>
            <person name="Rasinkangas P."/>
            <person name="Parkhill J."/>
            <person name="Rea M.C."/>
            <person name="O'Sullivan O."/>
            <person name="Ritari J."/>
            <person name="Douillard F.P."/>
            <person name="Paul Ross R."/>
            <person name="Yang R."/>
            <person name="Briner A.E."/>
            <person name="Felis G.E."/>
            <person name="de Vos W.M."/>
            <person name="Barrangou R."/>
            <person name="Klaenhammer T.R."/>
            <person name="Caufield P.W."/>
            <person name="Cui Y."/>
            <person name="Zhang H."/>
            <person name="O'Toole P.W."/>
        </authorList>
    </citation>
    <scope>NUCLEOTIDE SEQUENCE [LARGE SCALE GENOMIC DNA]</scope>
    <source>
        <strain evidence="4 5">DSM 20405</strain>
    </source>
</reference>
<evidence type="ECO:0000259" key="3">
    <source>
        <dbReference type="Pfam" id="PF11611"/>
    </source>
</evidence>
<keyword evidence="5" id="KW-1185">Reference proteome</keyword>
<feature type="transmembrane region" description="Helical" evidence="2">
    <location>
        <begin position="12"/>
        <end position="29"/>
    </location>
</feature>
<evidence type="ECO:0000256" key="2">
    <source>
        <dbReference type="SAM" id="Phobius"/>
    </source>
</evidence>
<dbReference type="RefSeq" id="WP_031589016.1">
    <property type="nucleotide sequence ID" value="NZ_JNKN01000008.1"/>
</dbReference>
<dbReference type="EMBL" id="JQBL01000008">
    <property type="protein sequence ID" value="KRN50500.1"/>
    <property type="molecule type" value="Genomic_DNA"/>
</dbReference>
<protein>
    <recommendedName>
        <fullName evidence="3">DUF4352 domain-containing protein</fullName>
    </recommendedName>
</protein>
<dbReference type="InterPro" id="IPR029050">
    <property type="entry name" value="Immunoprotect_excell_Ig-like"/>
</dbReference>
<feature type="domain" description="DUF4352" evidence="3">
    <location>
        <begin position="51"/>
        <end position="173"/>
    </location>
</feature>
<keyword evidence="2" id="KW-0472">Membrane</keyword>
<comment type="caution">
    <text evidence="4">The sequence shown here is derived from an EMBL/GenBank/DDBJ whole genome shotgun (WGS) entry which is preliminary data.</text>
</comment>
<dbReference type="Gene3D" id="2.60.40.1240">
    <property type="match status" value="1"/>
</dbReference>
<keyword evidence="1" id="KW-0732">Signal</keyword>
<proteinExistence type="predicted"/>
<keyword evidence="2" id="KW-1133">Transmembrane helix</keyword>
<accession>A0A0R2HM47</accession>
<dbReference type="Proteomes" id="UP000051841">
    <property type="component" value="Unassembled WGS sequence"/>
</dbReference>
<sequence length="182" mass="20203">MEKKKPIYKRKWFIVLAVIIVLSVMFGGSSKEKKSAPKSEGTTSVEKTCHMGELLKVGKMEYKVVDMSVKKQLGSEYINQKAQGVYLLLSVEVTNRSDQSVTVSDDFFKLKNGKKTYDSSSDAALYLGDKSIIFKKVNPDTTLKGMICFDVNENIAKSNTNILEVQTGIWGTEKGSIALKKA</sequence>
<evidence type="ECO:0000256" key="1">
    <source>
        <dbReference type="ARBA" id="ARBA00022729"/>
    </source>
</evidence>
<evidence type="ECO:0000313" key="5">
    <source>
        <dbReference type="Proteomes" id="UP000051841"/>
    </source>
</evidence>
<evidence type="ECO:0000313" key="4">
    <source>
        <dbReference type="EMBL" id="KRN50500.1"/>
    </source>
</evidence>
<organism evidence="4 5">
    <name type="scientific">Kandleria vitulina DSM 20405</name>
    <dbReference type="NCBI Taxonomy" id="1410657"/>
    <lineage>
        <taxon>Bacteria</taxon>
        <taxon>Bacillati</taxon>
        <taxon>Bacillota</taxon>
        <taxon>Erysipelotrichia</taxon>
        <taxon>Erysipelotrichales</taxon>
        <taxon>Coprobacillaceae</taxon>
        <taxon>Kandleria</taxon>
    </lineage>
</organism>
<dbReference type="PATRIC" id="fig|1410657.5.peg.2058"/>
<name>A0A0R2HM47_9FIRM</name>